<name>A0A1E5H156_9ENTE</name>
<keyword evidence="1" id="KW-1133">Transmembrane helix</keyword>
<dbReference type="EMBL" id="MIJY01000005">
    <property type="protein sequence ID" value="OEG18728.1"/>
    <property type="molecule type" value="Genomic_DNA"/>
</dbReference>
<gene>
    <name evidence="2" type="ORF">BCR25_16135</name>
</gene>
<dbReference type="AlphaFoldDB" id="A0A1E5H156"/>
<keyword evidence="1" id="KW-0472">Membrane</keyword>
<feature type="transmembrane region" description="Helical" evidence="1">
    <location>
        <begin position="7"/>
        <end position="28"/>
    </location>
</feature>
<keyword evidence="1" id="KW-0812">Transmembrane</keyword>
<keyword evidence="3" id="KW-1185">Reference proteome</keyword>
<evidence type="ECO:0000313" key="3">
    <source>
        <dbReference type="Proteomes" id="UP000095094"/>
    </source>
</evidence>
<dbReference type="Proteomes" id="UP000095094">
    <property type="component" value="Unassembled WGS sequence"/>
</dbReference>
<dbReference type="Pfam" id="PF11457">
    <property type="entry name" value="DUF3021"/>
    <property type="match status" value="1"/>
</dbReference>
<proteinExistence type="predicted"/>
<organism evidence="2 3">
    <name type="scientific">Enterococcus termitis</name>
    <dbReference type="NCBI Taxonomy" id="332950"/>
    <lineage>
        <taxon>Bacteria</taxon>
        <taxon>Bacillati</taxon>
        <taxon>Bacillota</taxon>
        <taxon>Bacilli</taxon>
        <taxon>Lactobacillales</taxon>
        <taxon>Enterococcaceae</taxon>
        <taxon>Enterococcus</taxon>
    </lineage>
</organism>
<feature type="transmembrane region" description="Helical" evidence="1">
    <location>
        <begin position="60"/>
        <end position="79"/>
    </location>
</feature>
<feature type="transmembrane region" description="Helical" evidence="1">
    <location>
        <begin position="34"/>
        <end position="53"/>
    </location>
</feature>
<evidence type="ECO:0000313" key="2">
    <source>
        <dbReference type="EMBL" id="OEG18728.1"/>
    </source>
</evidence>
<dbReference type="RefSeq" id="WP_069662577.1">
    <property type="nucleotide sequence ID" value="NZ_JXLF01000011.1"/>
</dbReference>
<feature type="transmembrane region" description="Helical" evidence="1">
    <location>
        <begin position="91"/>
        <end position="111"/>
    </location>
</feature>
<evidence type="ECO:0000256" key="1">
    <source>
        <dbReference type="SAM" id="Phobius"/>
    </source>
</evidence>
<evidence type="ECO:0008006" key="4">
    <source>
        <dbReference type="Google" id="ProtNLM"/>
    </source>
</evidence>
<accession>A0A1E5H156</accession>
<dbReference type="InterPro" id="IPR021560">
    <property type="entry name" value="DUF3021"/>
</dbReference>
<protein>
    <recommendedName>
        <fullName evidence="4">DUF3021 domain-containing protein</fullName>
    </recommendedName>
</protein>
<reference evidence="3" key="1">
    <citation type="submission" date="2016-09" db="EMBL/GenBank/DDBJ databases">
        <authorList>
            <person name="Gulvik C.A."/>
        </authorList>
    </citation>
    <scope>NUCLEOTIDE SEQUENCE [LARGE SCALE GENOMIC DNA]</scope>
    <source>
        <strain evidence="3">LMG 8895</strain>
    </source>
</reference>
<sequence length="125" mass="14794">MNRFRMCIIYMGIGAIFLLVYYGLTGAIPKRSEIIVTLVASFTSGLLTFILYIEKLKFNYALIFHFFVMYSLWTITSLYNRWVSISSVDFFKHSLIFIGIYVLVWCIIYRIEQAELQRINDFLNQ</sequence>
<comment type="caution">
    <text evidence="2">The sequence shown here is derived from an EMBL/GenBank/DDBJ whole genome shotgun (WGS) entry which is preliminary data.</text>
</comment>